<name>A0A450U3R1_9GAMM</name>
<sequence length="80" mass="8912">MRRKWRWQILLGVQNIPCAGPAGLLEGDMGTLPFGAKKSIVPFYTPARSAARFSIDPPLPPPYPRLRYTCKKTSIRGAAR</sequence>
<evidence type="ECO:0000313" key="1">
    <source>
        <dbReference type="EMBL" id="VFJ77836.1"/>
    </source>
</evidence>
<dbReference type="EMBL" id="CAADFE010000141">
    <property type="protein sequence ID" value="VFJ77836.1"/>
    <property type="molecule type" value="Genomic_DNA"/>
</dbReference>
<reference evidence="1" key="1">
    <citation type="submission" date="2019-02" db="EMBL/GenBank/DDBJ databases">
        <authorList>
            <person name="Gruber-Vodicka R. H."/>
            <person name="Seah K. B. B."/>
        </authorList>
    </citation>
    <scope>NUCLEOTIDE SEQUENCE</scope>
    <source>
        <strain evidence="1">BECK_BZ131</strain>
    </source>
</reference>
<proteinExistence type="predicted"/>
<accession>A0A450U3R1</accession>
<organism evidence="1">
    <name type="scientific">Candidatus Kentrum sp. FW</name>
    <dbReference type="NCBI Taxonomy" id="2126338"/>
    <lineage>
        <taxon>Bacteria</taxon>
        <taxon>Pseudomonadati</taxon>
        <taxon>Pseudomonadota</taxon>
        <taxon>Gammaproteobacteria</taxon>
        <taxon>Candidatus Kentrum</taxon>
    </lineage>
</organism>
<dbReference type="AlphaFoldDB" id="A0A450U3R1"/>
<gene>
    <name evidence="1" type="ORF">BECKFW1821C_GA0114237_11415</name>
</gene>
<protein>
    <submittedName>
        <fullName evidence="1">Uncharacterized protein</fullName>
    </submittedName>
</protein>